<proteinExistence type="predicted"/>
<gene>
    <name evidence="2" type="primary">LOC112690263</name>
</gene>
<name>A0A8B8GB65_9HEMI</name>
<dbReference type="OrthoDB" id="6602453at2759"/>
<sequence length="185" mass="21492">MSVKRKNVFSIFNMKKKCQEVYSDAPIKIDKAENEELTIPPTTSITIKSIEPDSISKETDPNENINETVVDASAWPINDIANFIRKQQLNAKEIYNCLTLEWKPSANYVFPECIEGKQKRRFLHKYLTIFPWLAYSKYKEGAYCKYCIVFAFSGGGVGHQVIIFCLNLYHHNMNIIVYKLYNLFL</sequence>
<accession>A0A8B8GB65</accession>
<organism evidence="1 2">
    <name type="scientific">Sipha flava</name>
    <name type="common">yellow sugarcane aphid</name>
    <dbReference type="NCBI Taxonomy" id="143950"/>
    <lineage>
        <taxon>Eukaryota</taxon>
        <taxon>Metazoa</taxon>
        <taxon>Ecdysozoa</taxon>
        <taxon>Arthropoda</taxon>
        <taxon>Hexapoda</taxon>
        <taxon>Insecta</taxon>
        <taxon>Pterygota</taxon>
        <taxon>Neoptera</taxon>
        <taxon>Paraneoptera</taxon>
        <taxon>Hemiptera</taxon>
        <taxon>Sternorrhyncha</taxon>
        <taxon>Aphidomorpha</taxon>
        <taxon>Aphidoidea</taxon>
        <taxon>Aphididae</taxon>
        <taxon>Sipha</taxon>
    </lineage>
</organism>
<protein>
    <submittedName>
        <fullName evidence="2">Uncharacterized protein LOC112690263 isoform X1</fullName>
    </submittedName>
</protein>
<evidence type="ECO:0000313" key="2">
    <source>
        <dbReference type="RefSeq" id="XP_025420015.1"/>
    </source>
</evidence>
<keyword evidence="1" id="KW-1185">Reference proteome</keyword>
<evidence type="ECO:0000313" key="1">
    <source>
        <dbReference type="Proteomes" id="UP000694846"/>
    </source>
</evidence>
<dbReference type="AlphaFoldDB" id="A0A8B8GB65"/>
<dbReference type="GeneID" id="112690263"/>
<dbReference type="RefSeq" id="XP_025420015.1">
    <property type="nucleotide sequence ID" value="XM_025564230.1"/>
</dbReference>
<reference evidence="2" key="1">
    <citation type="submission" date="2025-08" db="UniProtKB">
        <authorList>
            <consortium name="RefSeq"/>
        </authorList>
    </citation>
    <scope>IDENTIFICATION</scope>
    <source>
        <tissue evidence="2">Whole body</tissue>
    </source>
</reference>
<dbReference type="Proteomes" id="UP000694846">
    <property type="component" value="Unplaced"/>
</dbReference>